<feature type="domain" description="TauD/TfdA-like" evidence="4">
    <location>
        <begin position="34"/>
        <end position="288"/>
    </location>
</feature>
<evidence type="ECO:0000256" key="3">
    <source>
        <dbReference type="ARBA" id="ARBA00023004"/>
    </source>
</evidence>
<dbReference type="PANTHER" id="PTHR10696">
    <property type="entry name" value="GAMMA-BUTYROBETAINE HYDROXYLASE-RELATED"/>
    <property type="match status" value="1"/>
</dbReference>
<proteinExistence type="predicted"/>
<accession>A0A3B0AQP5</accession>
<comment type="cofactor">
    <cofactor evidence="1">
        <name>Fe(2+)</name>
        <dbReference type="ChEBI" id="CHEBI:29033"/>
    </cofactor>
</comment>
<evidence type="ECO:0000256" key="1">
    <source>
        <dbReference type="ARBA" id="ARBA00001954"/>
    </source>
</evidence>
<dbReference type="Proteomes" id="UP000270343">
    <property type="component" value="Unassembled WGS sequence"/>
</dbReference>
<evidence type="ECO:0000259" key="4">
    <source>
        <dbReference type="Pfam" id="PF02668"/>
    </source>
</evidence>
<dbReference type="AlphaFoldDB" id="A0A3B0AQP5"/>
<evidence type="ECO:0000313" key="5">
    <source>
        <dbReference type="EMBL" id="RKN62843.1"/>
    </source>
</evidence>
<dbReference type="Gene3D" id="3.60.130.10">
    <property type="entry name" value="Clavaminate synthase-like"/>
    <property type="match status" value="1"/>
</dbReference>
<keyword evidence="6" id="KW-1185">Reference proteome</keyword>
<name>A0A3B0AQP5_9ACTN</name>
<dbReference type="RefSeq" id="WP_120758936.1">
    <property type="nucleotide sequence ID" value="NZ_JBFADQ010000017.1"/>
</dbReference>
<evidence type="ECO:0000256" key="2">
    <source>
        <dbReference type="ARBA" id="ARBA00023002"/>
    </source>
</evidence>
<keyword evidence="2" id="KW-0560">Oxidoreductase</keyword>
<sequence length="303" mass="33309">MTANPVQADPAPADRTPADAATGILTDLRYDVAPITPFGLAIRATEPGLRVEHIPVAPLRSLVRAHHVVLLRGFGVFDGPDALSAYCERWGEPSVWPFGTVLELVEKEQPEDHIFDSSYMPMHWDGMYREQIPEFQVFQCVHAPGEGNGGETTFSHTTAVLERTDPATVARWSQVTGTYQRAMEFYDSVTVSPVVTAHPVHGAPVIRYNEPTAAGDAGFVNHPDLRFTGLPDDEIAEVHRSLRAALYDPAHLYAHAWQTGDLVVTDNYTLLHGRNAFTSGAPRHLRRVQVLGTPPLDNPGLVR</sequence>
<dbReference type="OrthoDB" id="581608at2"/>
<dbReference type="Pfam" id="PF02668">
    <property type="entry name" value="TauD"/>
    <property type="match status" value="1"/>
</dbReference>
<dbReference type="GO" id="GO:0051213">
    <property type="term" value="F:dioxygenase activity"/>
    <property type="evidence" value="ECO:0007669"/>
    <property type="project" value="UniProtKB-KW"/>
</dbReference>
<dbReference type="PANTHER" id="PTHR10696:SF53">
    <property type="entry name" value="TYROSINE ISONITRILE DESATURASE"/>
    <property type="match status" value="1"/>
</dbReference>
<dbReference type="InterPro" id="IPR003819">
    <property type="entry name" value="TauD/TfdA-like"/>
</dbReference>
<keyword evidence="3" id="KW-0408">Iron</keyword>
<evidence type="ECO:0000313" key="6">
    <source>
        <dbReference type="Proteomes" id="UP000270343"/>
    </source>
</evidence>
<dbReference type="SUPFAM" id="SSF51197">
    <property type="entry name" value="Clavaminate synthase-like"/>
    <property type="match status" value="1"/>
</dbReference>
<dbReference type="InterPro" id="IPR050411">
    <property type="entry name" value="AlphaKG_dependent_hydroxylases"/>
</dbReference>
<keyword evidence="5" id="KW-0223">Dioxygenase</keyword>
<gene>
    <name evidence="5" type="ORF">D7231_30890</name>
</gene>
<organism evidence="5 6">
    <name type="scientific">Streptomyces klenkii</name>
    <dbReference type="NCBI Taxonomy" id="1420899"/>
    <lineage>
        <taxon>Bacteria</taxon>
        <taxon>Bacillati</taxon>
        <taxon>Actinomycetota</taxon>
        <taxon>Actinomycetes</taxon>
        <taxon>Kitasatosporales</taxon>
        <taxon>Streptomycetaceae</taxon>
        <taxon>Streptomyces</taxon>
    </lineage>
</organism>
<dbReference type="InterPro" id="IPR042098">
    <property type="entry name" value="TauD-like_sf"/>
</dbReference>
<dbReference type="EMBL" id="RBAM01000020">
    <property type="protein sequence ID" value="RKN62843.1"/>
    <property type="molecule type" value="Genomic_DNA"/>
</dbReference>
<reference evidence="5 6" key="1">
    <citation type="journal article" date="2015" name="Antonie Van Leeuwenhoek">
        <title>Streptomyces klenkii sp. nov., isolated from deep marine sediment.</title>
        <authorList>
            <person name="Veyisoglu A."/>
            <person name="Sahin N."/>
        </authorList>
    </citation>
    <scope>NUCLEOTIDE SEQUENCE [LARGE SCALE GENOMIC DNA]</scope>
    <source>
        <strain evidence="5 6">KCTC 29202</strain>
    </source>
</reference>
<comment type="caution">
    <text evidence="5">The sequence shown here is derived from an EMBL/GenBank/DDBJ whole genome shotgun (WGS) entry which is preliminary data.</text>
</comment>
<protein>
    <submittedName>
        <fullName evidence="5">TauD/TfdA family dioxygenase</fullName>
    </submittedName>
</protein>